<dbReference type="AlphaFoldDB" id="A0A510IFP8"/>
<evidence type="ECO:0000313" key="2">
    <source>
        <dbReference type="Proteomes" id="UP000315115"/>
    </source>
</evidence>
<accession>A0A510IFP8</accession>
<reference evidence="2" key="1">
    <citation type="submission" date="2019-07" db="EMBL/GenBank/DDBJ databases">
        <title>Complete Genome Sequences of Vibrion rotiferianus strain AM7.</title>
        <authorList>
            <person name="Miyazaki K."/>
            <person name="Wiseschart A."/>
            <person name="Pootanakit K."/>
            <person name="Ishimori K."/>
            <person name="Kitahara K."/>
        </authorList>
    </citation>
    <scope>NUCLEOTIDE SEQUENCE [LARGE SCALE GENOMIC DNA]</scope>
    <source>
        <strain evidence="2">AM7</strain>
        <plasmid evidence="2">pam7 dna</plasmid>
    </source>
</reference>
<dbReference type="Proteomes" id="UP000315115">
    <property type="component" value="Plasmid pAM7"/>
</dbReference>
<proteinExistence type="predicted"/>
<evidence type="ECO:0000313" key="1">
    <source>
        <dbReference type="EMBL" id="BBL92301.1"/>
    </source>
</evidence>
<sequence length="269" mass="31034">MRMREAVVKVYVDLENMPPYAVRRFIEKHKFNPSEVLVFTKVPSQVNDFNKFGTKVFNSYPKGKNGADFCLIGELVRNLVHTRDIDASRYLLSNDNELKKAFVHQCQKSGVYGTALSIKNDAKGNQSAGWVATGRRADFKKLNHGEQLLFREISRLSVSRKPASNRWLRRELNMNGKEYPRALLTLKDMGLIKKVRCEAQVSVLRNEKLRNTVGALELKGMSLLTEPLTARQWREKMGVSRRSFSEMIAKLTSNKMIKRVRKRRYKPVI</sequence>
<name>A0A510IFP8_9VIBR</name>
<dbReference type="EMBL" id="AP019800">
    <property type="protein sequence ID" value="BBL92301.1"/>
    <property type="molecule type" value="Genomic_DNA"/>
</dbReference>
<gene>
    <name evidence="1" type="ORF">VroAM7_49540</name>
</gene>
<keyword evidence="1" id="KW-0614">Plasmid</keyword>
<geneLocation type="plasmid" evidence="2">
    <name>pam7 dna</name>
</geneLocation>
<protein>
    <submittedName>
        <fullName evidence="1">Uncharacterized protein</fullName>
    </submittedName>
</protein>
<organism evidence="1 2">
    <name type="scientific">Vibrio rotiferianus</name>
    <dbReference type="NCBI Taxonomy" id="190895"/>
    <lineage>
        <taxon>Bacteria</taxon>
        <taxon>Pseudomonadati</taxon>
        <taxon>Pseudomonadota</taxon>
        <taxon>Gammaproteobacteria</taxon>
        <taxon>Vibrionales</taxon>
        <taxon>Vibrionaceae</taxon>
        <taxon>Vibrio</taxon>
    </lineage>
</organism>